<keyword evidence="2" id="KW-1185">Reference proteome</keyword>
<reference evidence="1 2" key="1">
    <citation type="submission" date="2019-03" db="EMBL/GenBank/DDBJ databases">
        <title>Genomic Encyclopedia of Type Strains, Phase IV (KMG-IV): sequencing the most valuable type-strain genomes for metagenomic binning, comparative biology and taxonomic classification.</title>
        <authorList>
            <person name="Goeker M."/>
        </authorList>
    </citation>
    <scope>NUCLEOTIDE SEQUENCE [LARGE SCALE GENOMIC DNA]</scope>
    <source>
        <strain evidence="1 2">DSM 44496</strain>
    </source>
</reference>
<dbReference type="AlphaFoldDB" id="A0A4V3CPY9"/>
<dbReference type="EMBL" id="SNXK01000002">
    <property type="protein sequence ID" value="TDP39735.1"/>
    <property type="molecule type" value="Genomic_DNA"/>
</dbReference>
<evidence type="ECO:0000313" key="2">
    <source>
        <dbReference type="Proteomes" id="UP000295087"/>
    </source>
</evidence>
<proteinExistence type="predicted"/>
<name>A0A4V3CPY9_NOCIG</name>
<dbReference type="Proteomes" id="UP000295087">
    <property type="component" value="Unassembled WGS sequence"/>
</dbReference>
<sequence>MPEQVLTLERARQLLAKVFGPNREFRVVESEHGWVGRGIMTAEETSQGMGLGQGNYVLNKHTGVITAHRSLPPELIGEEFDQAIETGQPVQGSRVYPPLHRIHLLKTFEDPQTVQYQVHVTELEQPNNPPTTELVTIDKETLHFQPSGGPLSQATAWAEMLSRTTGSWPTDETIDR</sequence>
<organism evidence="1 2">
    <name type="scientific">Nocardia ignorata</name>
    <dbReference type="NCBI Taxonomy" id="145285"/>
    <lineage>
        <taxon>Bacteria</taxon>
        <taxon>Bacillati</taxon>
        <taxon>Actinomycetota</taxon>
        <taxon>Actinomycetes</taxon>
        <taxon>Mycobacteriales</taxon>
        <taxon>Nocardiaceae</taxon>
        <taxon>Nocardia</taxon>
    </lineage>
</organism>
<accession>A0A4V3CPY9</accession>
<evidence type="ECO:0000313" key="1">
    <source>
        <dbReference type="EMBL" id="TDP39735.1"/>
    </source>
</evidence>
<comment type="caution">
    <text evidence="1">The sequence shown here is derived from an EMBL/GenBank/DDBJ whole genome shotgun (WGS) entry which is preliminary data.</text>
</comment>
<protein>
    <submittedName>
        <fullName evidence="1">Uncharacterized protein</fullName>
    </submittedName>
</protein>
<gene>
    <name evidence="1" type="ORF">DFR75_102454</name>
</gene>